<gene>
    <name evidence="1" type="ORF">BV25DRAFT_1838622</name>
</gene>
<reference evidence="1" key="1">
    <citation type="submission" date="2021-03" db="EMBL/GenBank/DDBJ databases">
        <authorList>
            <consortium name="DOE Joint Genome Institute"/>
            <person name="Ahrendt S."/>
            <person name="Looney B.P."/>
            <person name="Miyauchi S."/>
            <person name="Morin E."/>
            <person name="Drula E."/>
            <person name="Courty P.E."/>
            <person name="Chicoki N."/>
            <person name="Fauchery L."/>
            <person name="Kohler A."/>
            <person name="Kuo A."/>
            <person name="Labutti K."/>
            <person name="Pangilinan J."/>
            <person name="Lipzen A."/>
            <person name="Riley R."/>
            <person name="Andreopoulos W."/>
            <person name="He G."/>
            <person name="Johnson J."/>
            <person name="Barry K.W."/>
            <person name="Grigoriev I.V."/>
            <person name="Nagy L."/>
            <person name="Hibbett D."/>
            <person name="Henrissat B."/>
            <person name="Matheny P.B."/>
            <person name="Labbe J."/>
            <person name="Martin F."/>
        </authorList>
    </citation>
    <scope>NUCLEOTIDE SEQUENCE</scope>
    <source>
        <strain evidence="1">HHB10654</strain>
    </source>
</reference>
<evidence type="ECO:0000313" key="1">
    <source>
        <dbReference type="EMBL" id="KAI0062110.1"/>
    </source>
</evidence>
<comment type="caution">
    <text evidence="1">The sequence shown here is derived from an EMBL/GenBank/DDBJ whole genome shotgun (WGS) entry which is preliminary data.</text>
</comment>
<organism evidence="1 2">
    <name type="scientific">Artomyces pyxidatus</name>
    <dbReference type="NCBI Taxonomy" id="48021"/>
    <lineage>
        <taxon>Eukaryota</taxon>
        <taxon>Fungi</taxon>
        <taxon>Dikarya</taxon>
        <taxon>Basidiomycota</taxon>
        <taxon>Agaricomycotina</taxon>
        <taxon>Agaricomycetes</taxon>
        <taxon>Russulales</taxon>
        <taxon>Auriscalpiaceae</taxon>
        <taxon>Artomyces</taxon>
    </lineage>
</organism>
<proteinExistence type="predicted"/>
<dbReference type="Proteomes" id="UP000814140">
    <property type="component" value="Unassembled WGS sequence"/>
</dbReference>
<dbReference type="EMBL" id="MU277209">
    <property type="protein sequence ID" value="KAI0062110.1"/>
    <property type="molecule type" value="Genomic_DNA"/>
</dbReference>
<keyword evidence="2" id="KW-1185">Reference proteome</keyword>
<evidence type="ECO:0000313" key="2">
    <source>
        <dbReference type="Proteomes" id="UP000814140"/>
    </source>
</evidence>
<reference evidence="1" key="2">
    <citation type="journal article" date="2022" name="New Phytol.">
        <title>Evolutionary transition to the ectomycorrhizal habit in the genomes of a hyperdiverse lineage of mushroom-forming fungi.</title>
        <authorList>
            <person name="Looney B."/>
            <person name="Miyauchi S."/>
            <person name="Morin E."/>
            <person name="Drula E."/>
            <person name="Courty P.E."/>
            <person name="Kohler A."/>
            <person name="Kuo A."/>
            <person name="LaButti K."/>
            <person name="Pangilinan J."/>
            <person name="Lipzen A."/>
            <person name="Riley R."/>
            <person name="Andreopoulos W."/>
            <person name="He G."/>
            <person name="Johnson J."/>
            <person name="Nolan M."/>
            <person name="Tritt A."/>
            <person name="Barry K.W."/>
            <person name="Grigoriev I.V."/>
            <person name="Nagy L.G."/>
            <person name="Hibbett D."/>
            <person name="Henrissat B."/>
            <person name="Matheny P.B."/>
            <person name="Labbe J."/>
            <person name="Martin F.M."/>
        </authorList>
    </citation>
    <scope>NUCLEOTIDE SEQUENCE</scope>
    <source>
        <strain evidence="1">HHB10654</strain>
    </source>
</reference>
<name>A0ACB8T1P5_9AGAM</name>
<accession>A0ACB8T1P5</accession>
<protein>
    <submittedName>
        <fullName evidence="1">Kinase-like protein</fullName>
    </submittedName>
</protein>
<sequence>MWRHLIPKVPKVLSRSQDATSGSVTSPSSQIDTTIDPTSHIYRSRTPCAEHNPRSAHTESSRVSWEKRRGIVSKVQLDDYALSHRYGSGMMSEDTQSPASSSRPLRPLFDEDSPTLTSFGFDQDLAERFVGTPLTDLDELPETHQASADPYKPSNQFEYPERSHDLETYIEGLQYSWEYFLQALETQDIVVSGSMPDRNAAGSTQYQDPRSSIPGTVGTIPSELSSEGPRPARASRDDASFSSSEADASERATELCDGRLSYAICGLLGKGGCGRVYQAKTRIVDLGLQEAPPYVAIKVYDKAVLRRDEESYDNLLVEIECLKRVTNKNVPFVTHMISTFHDKEFVYIVMNLYGEDLANTMIDVGRRMPLWEIRLYAAELWTHSSGFTHLQILAIEALHKLGIVHRDIKPENIFLTGNGHIGLADFSIAAVPKIPMYYWETALLRGAVGTPCRLAPELLNNKPVYNYKLDIWLYGLTLMDLFQGRQDGEPYFRDLNGDEGVHDVMTRNINDDIRLYVDTKEARSLLRRLLNRDPYQRATIAEIKAHPFFSPINWNICRAGGYETMHRPRRPKETDETRIVPEYVSDNGRRRRRMVAKMSFETWACSPSRLLVDEHIMGEWKADGRPAPAREKFRAHTEIMQ</sequence>